<dbReference type="InterPro" id="IPR002869">
    <property type="entry name" value="Pyrv_flavodox_OxRed_cen"/>
</dbReference>
<keyword evidence="1" id="KW-0560">Oxidoreductase</keyword>
<dbReference type="InterPro" id="IPR019752">
    <property type="entry name" value="Pyrv/ketoisovalerate_OxRed_cat"/>
</dbReference>
<gene>
    <name evidence="3" type="ordered locus">Metin_0088</name>
</gene>
<name>D5VQA7_METIM</name>
<evidence type="ECO:0000313" key="3">
    <source>
        <dbReference type="EMBL" id="ADG12760.1"/>
    </source>
</evidence>
<dbReference type="STRING" id="573063.Metin_0088"/>
<protein>
    <submittedName>
        <fullName evidence="3">Pyruvate/ketoisovalerate oxidoreductase, gamma subunit</fullName>
    </submittedName>
</protein>
<dbReference type="GO" id="GO:0016625">
    <property type="term" value="F:oxidoreductase activity, acting on the aldehyde or oxo group of donors, iron-sulfur protein as acceptor"/>
    <property type="evidence" value="ECO:0007669"/>
    <property type="project" value="InterPro"/>
</dbReference>
<dbReference type="InterPro" id="IPR011894">
    <property type="entry name" value="PorC_KorC"/>
</dbReference>
<dbReference type="PANTHER" id="PTHR42730">
    <property type="entry name" value="2-OXOGLUTARATE SYNTHASE SUBUNIT KORC"/>
    <property type="match status" value="1"/>
</dbReference>
<sequence>MSRIEVRLAGFGGQGIQLAGIILGRAAALYEGRYAFQTQSIGPEARGGKSRAEVVISDNPRDYPKVRKLDILVTMSQEALDSYINDLPPGKVLIYDKDMIKNPPKRDDIKIYEVPATSTAYNLGNKIVANVVMLGALTKITKIVSEDSIKKAVLDMVKDKYKELNLKALEEGFKLGE</sequence>
<dbReference type="Proteomes" id="UP000002061">
    <property type="component" value="Chromosome"/>
</dbReference>
<reference evidence="3" key="1">
    <citation type="submission" date="2010-04" db="EMBL/GenBank/DDBJ databases">
        <title>Complete sequence of Methanocaldococcus infernus ME.</title>
        <authorList>
            <consortium name="US DOE Joint Genome Institute"/>
            <person name="Lucas S."/>
            <person name="Copeland A."/>
            <person name="Lapidus A."/>
            <person name="Cheng J.-F."/>
            <person name="Bruce D."/>
            <person name="Goodwin L."/>
            <person name="Pitluck S."/>
            <person name="Munk A.C."/>
            <person name="Detter J.C."/>
            <person name="Han C."/>
            <person name="Tapia R."/>
            <person name="Land M."/>
            <person name="Hauser L."/>
            <person name="Kyrpides N."/>
            <person name="Mikhailova N."/>
            <person name="Sieprawska-Lupa M."/>
            <person name="Whitman W.B."/>
            <person name="Woyke T."/>
        </authorList>
    </citation>
    <scope>NUCLEOTIDE SEQUENCE [LARGE SCALE GENOMIC DNA]</scope>
    <source>
        <strain evidence="3">ME</strain>
    </source>
</reference>
<evidence type="ECO:0000313" key="4">
    <source>
        <dbReference type="Proteomes" id="UP000002061"/>
    </source>
</evidence>
<dbReference type="NCBIfam" id="TIGR02175">
    <property type="entry name" value="PorC_KorC"/>
    <property type="match status" value="1"/>
</dbReference>
<dbReference type="PANTHER" id="PTHR42730:SF1">
    <property type="entry name" value="2-OXOGLUTARATE SYNTHASE SUBUNIT KORC"/>
    <property type="match status" value="1"/>
</dbReference>
<organism evidence="3 4">
    <name type="scientific">Methanocaldococcus infernus (strain DSM 11812 / JCM 15783 / ME)</name>
    <dbReference type="NCBI Taxonomy" id="573063"/>
    <lineage>
        <taxon>Archaea</taxon>
        <taxon>Methanobacteriati</taxon>
        <taxon>Methanobacteriota</taxon>
        <taxon>Methanomada group</taxon>
        <taxon>Methanococci</taxon>
        <taxon>Methanococcales</taxon>
        <taxon>Methanocaldococcaceae</taxon>
        <taxon>Methanocaldococcus</taxon>
    </lineage>
</organism>
<dbReference type="EMBL" id="CP002009">
    <property type="protein sequence ID" value="ADG12760.1"/>
    <property type="molecule type" value="Genomic_DNA"/>
</dbReference>
<dbReference type="OrthoDB" id="18183at2157"/>
<proteinExistence type="predicted"/>
<evidence type="ECO:0000256" key="1">
    <source>
        <dbReference type="ARBA" id="ARBA00023002"/>
    </source>
</evidence>
<keyword evidence="3" id="KW-0670">Pyruvate</keyword>
<keyword evidence="4" id="KW-1185">Reference proteome</keyword>
<dbReference type="HOGENOM" id="CLU_087284_0_0_2"/>
<dbReference type="SUPFAM" id="SSF53323">
    <property type="entry name" value="Pyruvate-ferredoxin oxidoreductase, PFOR, domain III"/>
    <property type="match status" value="1"/>
</dbReference>
<dbReference type="RefSeq" id="WP_013099506.1">
    <property type="nucleotide sequence ID" value="NC_014122.1"/>
</dbReference>
<accession>D5VQA7</accession>
<evidence type="ECO:0000259" key="2">
    <source>
        <dbReference type="Pfam" id="PF01558"/>
    </source>
</evidence>
<dbReference type="AlphaFoldDB" id="D5VQA7"/>
<dbReference type="KEGG" id="mif:Metin_0088"/>
<dbReference type="Pfam" id="PF01558">
    <property type="entry name" value="POR"/>
    <property type="match status" value="1"/>
</dbReference>
<dbReference type="Gene3D" id="3.40.920.10">
    <property type="entry name" value="Pyruvate-ferredoxin oxidoreductase, PFOR, domain III"/>
    <property type="match status" value="1"/>
</dbReference>
<dbReference type="eggNOG" id="arCOG01602">
    <property type="taxonomic scope" value="Archaea"/>
</dbReference>
<dbReference type="GeneID" id="9131087"/>
<feature type="domain" description="Pyruvate/ketoisovalerate oxidoreductase catalytic" evidence="2">
    <location>
        <begin position="12"/>
        <end position="173"/>
    </location>
</feature>
<dbReference type="InterPro" id="IPR052554">
    <property type="entry name" value="2-oxoglutarate_synth_KorC"/>
</dbReference>